<name>A0A915YBM2_9BACT</name>
<gene>
    <name evidence="2" type="ORF">AsAng_0008030</name>
</gene>
<dbReference type="EMBL" id="AP026867">
    <property type="protein sequence ID" value="BDS10096.1"/>
    <property type="molecule type" value="Genomic_DNA"/>
</dbReference>
<dbReference type="KEGG" id="aup:AsAng_0008030"/>
<feature type="compositionally biased region" description="Basic and acidic residues" evidence="1">
    <location>
        <begin position="26"/>
        <end position="44"/>
    </location>
</feature>
<dbReference type="AlphaFoldDB" id="A0A915YBM2"/>
<accession>A0A915YBM2</accession>
<organism evidence="2 3">
    <name type="scientific">Aureispira anguillae</name>
    <dbReference type="NCBI Taxonomy" id="2864201"/>
    <lineage>
        <taxon>Bacteria</taxon>
        <taxon>Pseudomonadati</taxon>
        <taxon>Bacteroidota</taxon>
        <taxon>Saprospiria</taxon>
        <taxon>Saprospirales</taxon>
        <taxon>Saprospiraceae</taxon>
        <taxon>Aureispira</taxon>
    </lineage>
</organism>
<proteinExistence type="predicted"/>
<feature type="region of interest" description="Disordered" evidence="1">
    <location>
        <begin position="26"/>
        <end position="45"/>
    </location>
</feature>
<sequence>MDNRVKIILVAAALLFLVWVFFTLNRKKDDPNDPKNEQEKEDLQKQTCTKITGSLYLGKKTVARDSIANQVRAGEYSKDVFELYREYRAEAIGAGIPDHFEAIRDYAYWAEADEQVQKDGFCFMNV</sequence>
<keyword evidence="3" id="KW-1185">Reference proteome</keyword>
<evidence type="ECO:0000313" key="3">
    <source>
        <dbReference type="Proteomes" id="UP001060919"/>
    </source>
</evidence>
<protein>
    <submittedName>
        <fullName evidence="2">Uncharacterized protein</fullName>
    </submittedName>
</protein>
<dbReference type="RefSeq" id="WP_264791433.1">
    <property type="nucleotide sequence ID" value="NZ_AP026867.1"/>
</dbReference>
<dbReference type="Proteomes" id="UP001060919">
    <property type="component" value="Chromosome"/>
</dbReference>
<evidence type="ECO:0000256" key="1">
    <source>
        <dbReference type="SAM" id="MobiDB-lite"/>
    </source>
</evidence>
<evidence type="ECO:0000313" key="2">
    <source>
        <dbReference type="EMBL" id="BDS10096.1"/>
    </source>
</evidence>
<reference evidence="2" key="1">
    <citation type="submission" date="2022-09" db="EMBL/GenBank/DDBJ databases">
        <title>Aureispira anguillicida sp. nov., isolated from Leptocephalus of Japanese eel Anguilla japonica.</title>
        <authorList>
            <person name="Yuasa K."/>
            <person name="Mekata T."/>
            <person name="Ikunari K."/>
        </authorList>
    </citation>
    <scope>NUCLEOTIDE SEQUENCE</scope>
    <source>
        <strain evidence="2">EL160426</strain>
    </source>
</reference>